<feature type="binding site" evidence="8">
    <location>
        <position position="145"/>
    </location>
    <ligand>
        <name>GTP</name>
        <dbReference type="ChEBI" id="CHEBI:37565"/>
    </ligand>
</feature>
<reference evidence="14 15" key="1">
    <citation type="submission" date="2020-03" db="EMBL/GenBank/DDBJ databases">
        <title>Genomic Encyclopedia of Type Strains, Phase IV (KMG-IV): sequencing the most valuable type-strain genomes for metagenomic binning, comparative biology and taxonomic classification.</title>
        <authorList>
            <person name="Goeker M."/>
        </authorList>
    </citation>
    <scope>NUCLEOTIDE SEQUENCE [LARGE SCALE GENOMIC DNA]</scope>
    <source>
        <strain evidence="14 15">DSM 5718</strain>
    </source>
</reference>
<evidence type="ECO:0000256" key="6">
    <source>
        <dbReference type="ARBA" id="ARBA00023210"/>
    </source>
</evidence>
<feature type="domain" description="Tubulin/FtsZ 2-layer sandwich" evidence="13">
    <location>
        <begin position="208"/>
        <end position="329"/>
    </location>
</feature>
<feature type="binding site" evidence="8">
    <location>
        <begin position="22"/>
        <end position="26"/>
    </location>
    <ligand>
        <name>GTP</name>
        <dbReference type="ChEBI" id="CHEBI:37565"/>
    </ligand>
</feature>
<keyword evidence="6 8" id="KW-0717">Septation</keyword>
<evidence type="ECO:0000256" key="7">
    <source>
        <dbReference type="ARBA" id="ARBA00023306"/>
    </source>
</evidence>
<comment type="caution">
    <text evidence="14">The sequence shown here is derived from an EMBL/GenBank/DDBJ whole genome shotgun (WGS) entry which is preliminary data.</text>
</comment>
<dbReference type="InterPro" id="IPR045061">
    <property type="entry name" value="FtsZ/CetZ"/>
</dbReference>
<dbReference type="PROSITE" id="PS01135">
    <property type="entry name" value="FTSZ_2"/>
    <property type="match status" value="1"/>
</dbReference>
<dbReference type="GO" id="GO:0005525">
    <property type="term" value="F:GTP binding"/>
    <property type="evidence" value="ECO:0007669"/>
    <property type="project" value="UniProtKB-UniRule"/>
</dbReference>
<feature type="region of interest" description="Disordered" evidence="11">
    <location>
        <begin position="375"/>
        <end position="445"/>
    </location>
</feature>
<comment type="subcellular location">
    <subcellularLocation>
        <location evidence="8">Cytoplasm</location>
    </subcellularLocation>
    <text evidence="8">Assembles at midcell at the inner surface of the cytoplasmic membrane.</text>
</comment>
<dbReference type="InterPro" id="IPR036525">
    <property type="entry name" value="Tubulin/FtsZ_GTPase_sf"/>
</dbReference>
<evidence type="ECO:0000256" key="9">
    <source>
        <dbReference type="NCBIfam" id="TIGR00065"/>
    </source>
</evidence>
<organism evidence="14 15">
    <name type="scientific">Thermonema lapsum</name>
    <dbReference type="NCBI Taxonomy" id="28195"/>
    <lineage>
        <taxon>Bacteria</taxon>
        <taxon>Pseudomonadati</taxon>
        <taxon>Bacteroidota</taxon>
        <taxon>Cytophagia</taxon>
        <taxon>Cytophagales</taxon>
        <taxon>Thermonemataceae</taxon>
        <taxon>Thermonema</taxon>
    </lineage>
</organism>
<evidence type="ECO:0000256" key="2">
    <source>
        <dbReference type="ARBA" id="ARBA00022490"/>
    </source>
</evidence>
<accession>A0A846MQT9</accession>
<dbReference type="GO" id="GO:0051258">
    <property type="term" value="P:protein polymerization"/>
    <property type="evidence" value="ECO:0007669"/>
    <property type="project" value="UniProtKB-UniRule"/>
</dbReference>
<keyword evidence="2 8" id="KW-0963">Cytoplasm</keyword>
<feature type="compositionally biased region" description="Basic and acidic residues" evidence="11">
    <location>
        <begin position="428"/>
        <end position="445"/>
    </location>
</feature>
<dbReference type="PRINTS" id="PR00423">
    <property type="entry name" value="CELLDVISFTSZ"/>
</dbReference>
<dbReference type="SMART" id="SM00864">
    <property type="entry name" value="Tubulin"/>
    <property type="match status" value="1"/>
</dbReference>
<name>A0A846MQT9_9BACT</name>
<dbReference type="InterPro" id="IPR003008">
    <property type="entry name" value="Tubulin_FtsZ_GTPase"/>
</dbReference>
<dbReference type="AlphaFoldDB" id="A0A846MQT9"/>
<evidence type="ECO:0000259" key="12">
    <source>
        <dbReference type="SMART" id="SM00864"/>
    </source>
</evidence>
<dbReference type="InterPro" id="IPR020805">
    <property type="entry name" value="Cell_div_FtsZ_CS"/>
</dbReference>
<dbReference type="EMBL" id="JAASRN010000002">
    <property type="protein sequence ID" value="NIK73742.1"/>
    <property type="molecule type" value="Genomic_DNA"/>
</dbReference>
<dbReference type="Pfam" id="PF12327">
    <property type="entry name" value="FtsZ_C"/>
    <property type="match status" value="1"/>
</dbReference>
<evidence type="ECO:0000256" key="4">
    <source>
        <dbReference type="ARBA" id="ARBA00022741"/>
    </source>
</evidence>
<dbReference type="RefSeq" id="WP_166919015.1">
    <property type="nucleotide sequence ID" value="NZ_JAASRN010000002.1"/>
</dbReference>
<comment type="function">
    <text evidence="8 10">Essential cell division protein that forms a contractile ring structure (Z ring) at the future cell division site. The regulation of the ring assembly controls the timing and the location of cell division. One of the functions of the FtsZ ring is to recruit other cell division proteins to the septum to produce a new cell wall between the dividing cells. Binds GTP and shows GTPase activity.</text>
</comment>
<evidence type="ECO:0000313" key="15">
    <source>
        <dbReference type="Proteomes" id="UP000537126"/>
    </source>
</evidence>
<dbReference type="Pfam" id="PF00091">
    <property type="entry name" value="Tubulin"/>
    <property type="match status" value="1"/>
</dbReference>
<evidence type="ECO:0000259" key="13">
    <source>
        <dbReference type="SMART" id="SM00865"/>
    </source>
</evidence>
<dbReference type="NCBIfam" id="TIGR00065">
    <property type="entry name" value="ftsZ"/>
    <property type="match status" value="1"/>
</dbReference>
<dbReference type="PROSITE" id="PS01134">
    <property type="entry name" value="FTSZ_1"/>
    <property type="match status" value="1"/>
</dbReference>
<keyword evidence="15" id="KW-1185">Reference proteome</keyword>
<comment type="subunit">
    <text evidence="8">Homodimer. Polymerizes to form a dynamic ring structure in a strictly GTP-dependent manner. Interacts directly with several other division proteins.</text>
</comment>
<evidence type="ECO:0000256" key="5">
    <source>
        <dbReference type="ARBA" id="ARBA00023134"/>
    </source>
</evidence>
<keyword evidence="5 8" id="KW-0342">GTP-binding</keyword>
<feature type="binding site" evidence="8">
    <location>
        <begin position="110"/>
        <end position="112"/>
    </location>
    <ligand>
        <name>GTP</name>
        <dbReference type="ChEBI" id="CHEBI:37565"/>
    </ligand>
</feature>
<evidence type="ECO:0000256" key="1">
    <source>
        <dbReference type="ARBA" id="ARBA00009690"/>
    </source>
</evidence>
<feature type="binding site" evidence="8">
    <location>
        <position position="141"/>
    </location>
    <ligand>
        <name>GTP</name>
        <dbReference type="ChEBI" id="CHEBI:37565"/>
    </ligand>
</feature>
<dbReference type="InterPro" id="IPR024757">
    <property type="entry name" value="FtsZ_C"/>
</dbReference>
<feature type="compositionally biased region" description="Basic and acidic residues" evidence="11">
    <location>
        <begin position="402"/>
        <end position="415"/>
    </location>
</feature>
<dbReference type="PANTHER" id="PTHR30314">
    <property type="entry name" value="CELL DIVISION PROTEIN FTSZ-RELATED"/>
    <property type="match status" value="1"/>
</dbReference>
<feature type="binding site" evidence="8">
    <location>
        <position position="188"/>
    </location>
    <ligand>
        <name>GTP</name>
        <dbReference type="ChEBI" id="CHEBI:37565"/>
    </ligand>
</feature>
<sequence length="521" mass="57604">MSYKFNIGGQEKSIIKVIGVGGGGCNAVNHMYNRGIKDVEFVICNTDKQSLQASPIPTKLQIGSHLTEGLGAGANPERGREAALESKEEIRDLLSDGTKMVFITAGMGGGTGTGAAPVIAQIARDLDILTVAIVTFPFSFEGRVKRERAAAGIAELKKYCDTVLVISNDKLREIYGNLPISEAYAQADNILATAAKSIAELITTHLYINIDFEDVKTVMRNAGTAVMGSAKAEGKDRALKAVAQALTSPLLDNKDIRGAKRILLSVMSGDKNELRMDEFDEITRYVEEMVGDQVEYNIFGTGIDPSLGDSLRVTIVATGFGKEENPSQQEAEEQKKIVDLETGKIIGTVNEQDIVEQTKETRTFILSNFDSSATKEQAAKAEPEVHVENKGQENSPAVEQKPVPKEGEKIVHSLDELPIEDEEDGYDEELRREQERQAKQERYSREMKERLERYRKLKELSNLEGNTSEDISEKLDTPAYLRFNIPLKETPPASKKNISRYNLDENNQILGNNKFFHDKPD</sequence>
<dbReference type="Gene3D" id="3.30.1330.20">
    <property type="entry name" value="Tubulin/FtsZ, C-terminal domain"/>
    <property type="match status" value="1"/>
</dbReference>
<gene>
    <name evidence="8" type="primary">ftsZ</name>
    <name evidence="14" type="ORF">FHS56_001255</name>
</gene>
<dbReference type="GO" id="GO:0003924">
    <property type="term" value="F:GTPase activity"/>
    <property type="evidence" value="ECO:0007669"/>
    <property type="project" value="UniProtKB-UniRule"/>
</dbReference>
<evidence type="ECO:0000256" key="11">
    <source>
        <dbReference type="SAM" id="MobiDB-lite"/>
    </source>
</evidence>
<feature type="compositionally biased region" description="Acidic residues" evidence="11">
    <location>
        <begin position="417"/>
        <end position="427"/>
    </location>
</feature>
<evidence type="ECO:0000256" key="10">
    <source>
        <dbReference type="RuleBase" id="RU000631"/>
    </source>
</evidence>
<proteinExistence type="inferred from homology"/>
<dbReference type="GO" id="GO:0043093">
    <property type="term" value="P:FtsZ-dependent cytokinesis"/>
    <property type="evidence" value="ECO:0007669"/>
    <property type="project" value="UniProtKB-UniRule"/>
</dbReference>
<keyword evidence="4 8" id="KW-0547">Nucleotide-binding</keyword>
<evidence type="ECO:0000313" key="14">
    <source>
        <dbReference type="EMBL" id="NIK73742.1"/>
    </source>
</evidence>
<dbReference type="InterPro" id="IPR000158">
    <property type="entry name" value="Cell_div_FtsZ"/>
</dbReference>
<dbReference type="SUPFAM" id="SSF55307">
    <property type="entry name" value="Tubulin C-terminal domain-like"/>
    <property type="match status" value="1"/>
</dbReference>
<feature type="compositionally biased region" description="Basic and acidic residues" evidence="11">
    <location>
        <begin position="377"/>
        <end position="391"/>
    </location>
</feature>
<dbReference type="PANTHER" id="PTHR30314:SF3">
    <property type="entry name" value="MITOCHONDRIAL DIVISION PROTEIN FSZA"/>
    <property type="match status" value="1"/>
</dbReference>
<dbReference type="GO" id="GO:0005737">
    <property type="term" value="C:cytoplasm"/>
    <property type="evidence" value="ECO:0007669"/>
    <property type="project" value="UniProtKB-SubCell"/>
</dbReference>
<evidence type="ECO:0000256" key="8">
    <source>
        <dbReference type="HAMAP-Rule" id="MF_00909"/>
    </source>
</evidence>
<comment type="similarity">
    <text evidence="1 8 10">Belongs to the FtsZ family.</text>
</comment>
<dbReference type="Gene3D" id="3.40.50.1440">
    <property type="entry name" value="Tubulin/FtsZ, GTPase domain"/>
    <property type="match status" value="1"/>
</dbReference>
<dbReference type="Proteomes" id="UP000537126">
    <property type="component" value="Unassembled WGS sequence"/>
</dbReference>
<dbReference type="GO" id="GO:0032153">
    <property type="term" value="C:cell division site"/>
    <property type="evidence" value="ECO:0007669"/>
    <property type="project" value="UniProtKB-UniRule"/>
</dbReference>
<feature type="domain" description="Tubulin/FtsZ GTPase" evidence="12">
    <location>
        <begin position="14"/>
        <end position="206"/>
    </location>
</feature>
<evidence type="ECO:0000256" key="3">
    <source>
        <dbReference type="ARBA" id="ARBA00022618"/>
    </source>
</evidence>
<keyword evidence="3 8" id="KW-0132">Cell division</keyword>
<dbReference type="InterPro" id="IPR037103">
    <property type="entry name" value="Tubulin/FtsZ-like_C"/>
</dbReference>
<dbReference type="FunFam" id="3.40.50.1440:FF:000023">
    <property type="entry name" value="Cell division protein FtsZ"/>
    <property type="match status" value="1"/>
</dbReference>
<dbReference type="GO" id="GO:0000917">
    <property type="term" value="P:division septum assembly"/>
    <property type="evidence" value="ECO:0007669"/>
    <property type="project" value="UniProtKB-KW"/>
</dbReference>
<dbReference type="InterPro" id="IPR018316">
    <property type="entry name" value="Tubulin/FtsZ_2-layer-sand-dom"/>
</dbReference>
<keyword evidence="7 8" id="KW-0131">Cell cycle</keyword>
<dbReference type="HAMAP" id="MF_00909">
    <property type="entry name" value="FtsZ"/>
    <property type="match status" value="1"/>
</dbReference>
<dbReference type="SUPFAM" id="SSF52490">
    <property type="entry name" value="Tubulin nucleotide-binding domain-like"/>
    <property type="match status" value="1"/>
</dbReference>
<dbReference type="CDD" id="cd02201">
    <property type="entry name" value="FtsZ_type1"/>
    <property type="match status" value="1"/>
</dbReference>
<protein>
    <recommendedName>
        <fullName evidence="8 9">Cell division protein FtsZ</fullName>
    </recommendedName>
</protein>
<dbReference type="SMART" id="SM00865">
    <property type="entry name" value="Tubulin_C"/>
    <property type="match status" value="1"/>
</dbReference>
<dbReference type="InterPro" id="IPR008280">
    <property type="entry name" value="Tub_FtsZ_C"/>
</dbReference>